<accession>A0A366MVE6</accession>
<reference evidence="1 2" key="1">
    <citation type="submission" date="2017-10" db="EMBL/GenBank/DDBJ databases">
        <title>Genomics of the genus Arcobacter.</title>
        <authorList>
            <person name="Perez-Cataluna A."/>
            <person name="Figueras M.J."/>
        </authorList>
    </citation>
    <scope>NUCLEOTIDE SEQUENCE [LARGE SCALE GENOMIC DNA]</scope>
    <source>
        <strain evidence="1 2">CECT 9230</strain>
    </source>
</reference>
<dbReference type="RefSeq" id="WP_113893249.1">
    <property type="nucleotide sequence ID" value="NZ_JANJGA010000007.1"/>
</dbReference>
<evidence type="ECO:0000313" key="1">
    <source>
        <dbReference type="EMBL" id="RBQ29580.1"/>
    </source>
</evidence>
<dbReference type="Proteomes" id="UP000252669">
    <property type="component" value="Unassembled WGS sequence"/>
</dbReference>
<evidence type="ECO:0000313" key="2">
    <source>
        <dbReference type="Proteomes" id="UP000252669"/>
    </source>
</evidence>
<evidence type="ECO:0008006" key="3">
    <source>
        <dbReference type="Google" id="ProtNLM"/>
    </source>
</evidence>
<dbReference type="EMBL" id="PDKB01000004">
    <property type="protein sequence ID" value="RBQ29580.1"/>
    <property type="molecule type" value="Genomic_DNA"/>
</dbReference>
<sequence length="95" mass="10684">MPKAFLEITLNIKPENRATAAGVYTKYKETFLNEIMGAKSKDLLVRDEDVQVLHGFECVDSANAYLKSALFENDVVRELSPLFESAPDIRIYTVA</sequence>
<comment type="caution">
    <text evidence="1">The sequence shown here is derived from an EMBL/GenBank/DDBJ whole genome shotgun (WGS) entry which is preliminary data.</text>
</comment>
<name>A0A366MVE6_9BACT</name>
<proteinExistence type="predicted"/>
<keyword evidence="2" id="KW-1185">Reference proteome</keyword>
<dbReference type="OrthoDB" id="1163038at2"/>
<protein>
    <recommendedName>
        <fullName evidence="3">DUF1330 domain-containing protein</fullName>
    </recommendedName>
</protein>
<organism evidence="1 2">
    <name type="scientific">Aliarcobacter vitoriensis</name>
    <dbReference type="NCBI Taxonomy" id="2011099"/>
    <lineage>
        <taxon>Bacteria</taxon>
        <taxon>Pseudomonadati</taxon>
        <taxon>Campylobacterota</taxon>
        <taxon>Epsilonproteobacteria</taxon>
        <taxon>Campylobacterales</taxon>
        <taxon>Arcobacteraceae</taxon>
        <taxon>Aliarcobacter</taxon>
    </lineage>
</organism>
<gene>
    <name evidence="1" type="ORF">CRU91_02965</name>
</gene>
<dbReference type="AlphaFoldDB" id="A0A366MVE6"/>